<organism evidence="2">
    <name type="scientific">marine sediment metagenome</name>
    <dbReference type="NCBI Taxonomy" id="412755"/>
    <lineage>
        <taxon>unclassified sequences</taxon>
        <taxon>metagenomes</taxon>
        <taxon>ecological metagenomes</taxon>
    </lineage>
</organism>
<comment type="caution">
    <text evidence="2">The sequence shown here is derived from an EMBL/GenBank/DDBJ whole genome shotgun (WGS) entry which is preliminary data.</text>
</comment>
<gene>
    <name evidence="2" type="ORF">LCGC14_0461810</name>
</gene>
<protein>
    <submittedName>
        <fullName evidence="2">Uncharacterized protein</fullName>
    </submittedName>
</protein>
<feature type="region of interest" description="Disordered" evidence="1">
    <location>
        <begin position="1"/>
        <end position="20"/>
    </location>
</feature>
<dbReference type="EMBL" id="LAZR01000475">
    <property type="protein sequence ID" value="KKN67438.1"/>
    <property type="molecule type" value="Genomic_DNA"/>
</dbReference>
<dbReference type="InterPro" id="IPR056931">
    <property type="entry name" value="D14-like"/>
</dbReference>
<evidence type="ECO:0000256" key="1">
    <source>
        <dbReference type="SAM" id="MobiDB-lite"/>
    </source>
</evidence>
<evidence type="ECO:0000313" key="2">
    <source>
        <dbReference type="EMBL" id="KKN67438.1"/>
    </source>
</evidence>
<sequence>MDKKELQRKMGKRNRTAGKGFERRTAKKIAFTFGWGWQKFADRAGSGHKQSHDAVPHAPYSDTFPYWWECKYRQGWSLRSLFRDPKKSIIYQWFIEARDDAPIDLNPLLVFSMPHQQVFCMTDQDGFDFLSDFFDLPAHLVFVVDDEAYFVCLLDDFLGSIG</sequence>
<reference evidence="2" key="1">
    <citation type="journal article" date="2015" name="Nature">
        <title>Complex archaea that bridge the gap between prokaryotes and eukaryotes.</title>
        <authorList>
            <person name="Spang A."/>
            <person name="Saw J.H."/>
            <person name="Jorgensen S.L."/>
            <person name="Zaremba-Niedzwiedzka K."/>
            <person name="Martijn J."/>
            <person name="Lind A.E."/>
            <person name="van Eijk R."/>
            <person name="Schleper C."/>
            <person name="Guy L."/>
            <person name="Ettema T.J."/>
        </authorList>
    </citation>
    <scope>NUCLEOTIDE SEQUENCE</scope>
</reference>
<name>A0A0F9VNT3_9ZZZZ</name>
<accession>A0A0F9VNT3</accession>
<dbReference type="AlphaFoldDB" id="A0A0F9VNT3"/>
<dbReference type="Pfam" id="PF24608">
    <property type="entry name" value="PDDEXK_15"/>
    <property type="match status" value="1"/>
</dbReference>
<proteinExistence type="predicted"/>